<organism evidence="2 3">
    <name type="scientific">Candidatus Nitrosocosmicus franklandianus</name>
    <dbReference type="NCBI Taxonomy" id="1798806"/>
    <lineage>
        <taxon>Archaea</taxon>
        <taxon>Nitrososphaerota</taxon>
        <taxon>Nitrososphaeria</taxon>
        <taxon>Nitrososphaerales</taxon>
        <taxon>Nitrososphaeraceae</taxon>
        <taxon>Candidatus Nitrosocosmicus</taxon>
    </lineage>
</organism>
<keyword evidence="1" id="KW-1133">Transmembrane helix</keyword>
<name>A0A484I9W3_9ARCH</name>
<evidence type="ECO:0000256" key="1">
    <source>
        <dbReference type="SAM" id="Phobius"/>
    </source>
</evidence>
<dbReference type="RefSeq" id="WP_134483988.1">
    <property type="nucleotide sequence ID" value="NZ_LR216287.1"/>
</dbReference>
<evidence type="ECO:0000313" key="3">
    <source>
        <dbReference type="Proteomes" id="UP000294299"/>
    </source>
</evidence>
<feature type="transmembrane region" description="Helical" evidence="1">
    <location>
        <begin position="6"/>
        <end position="26"/>
    </location>
</feature>
<dbReference type="EMBL" id="LR216287">
    <property type="protein sequence ID" value="VFJ13906.1"/>
    <property type="molecule type" value="Genomic_DNA"/>
</dbReference>
<sequence>MNFEFSPKWLALLFVIAGVVIVFMLMGGSLTQLFSSGVQESVFVQLKEGNTCVVEASDGIPRTINNCPYQKGDNITINYKQGLPTLEGHKAQ</sequence>
<accession>A0A484I9W3</accession>
<dbReference type="AlphaFoldDB" id="A0A484I9W3"/>
<evidence type="ECO:0000313" key="2">
    <source>
        <dbReference type="EMBL" id="VFJ13906.1"/>
    </source>
</evidence>
<reference evidence="2 3" key="1">
    <citation type="submission" date="2019-02" db="EMBL/GenBank/DDBJ databases">
        <authorList>
            <person name="Lehtovirta-Morley E L."/>
        </authorList>
    </citation>
    <scope>NUCLEOTIDE SEQUENCE [LARGE SCALE GENOMIC DNA]</scope>
    <source>
        <strain evidence="2">NFRAN1</strain>
    </source>
</reference>
<keyword evidence="1" id="KW-0472">Membrane</keyword>
<protein>
    <submittedName>
        <fullName evidence="2">Uncharacterized protein</fullName>
    </submittedName>
</protein>
<dbReference type="KEGG" id="nfn:NFRAN_1584"/>
<keyword evidence="1" id="KW-0812">Transmembrane</keyword>
<dbReference type="GeneID" id="39420927"/>
<keyword evidence="3" id="KW-1185">Reference proteome</keyword>
<dbReference type="OrthoDB" id="6542at2157"/>
<gene>
    <name evidence="2" type="ORF">NFRAN_1584</name>
</gene>
<proteinExistence type="predicted"/>
<dbReference type="Proteomes" id="UP000294299">
    <property type="component" value="Chromosome NFRAN"/>
</dbReference>